<keyword evidence="4" id="KW-1185">Reference proteome</keyword>
<keyword evidence="2" id="KW-0472">Membrane</keyword>
<feature type="region of interest" description="Disordered" evidence="1">
    <location>
        <begin position="1"/>
        <end position="20"/>
    </location>
</feature>
<keyword evidence="2" id="KW-1133">Transmembrane helix</keyword>
<feature type="transmembrane region" description="Helical" evidence="2">
    <location>
        <begin position="344"/>
        <end position="362"/>
    </location>
</feature>
<organism evidence="3 4">
    <name type="scientific">Mycolicibacterium tokaiense</name>
    <dbReference type="NCBI Taxonomy" id="39695"/>
    <lineage>
        <taxon>Bacteria</taxon>
        <taxon>Bacillati</taxon>
        <taxon>Actinomycetota</taxon>
        <taxon>Actinomycetes</taxon>
        <taxon>Mycobacteriales</taxon>
        <taxon>Mycobacteriaceae</taxon>
        <taxon>Mycolicibacterium</taxon>
    </lineage>
</organism>
<proteinExistence type="predicted"/>
<gene>
    <name evidence="3" type="ORF">NCTC10821_00350</name>
</gene>
<feature type="transmembrane region" description="Helical" evidence="2">
    <location>
        <begin position="290"/>
        <end position="312"/>
    </location>
</feature>
<dbReference type="Proteomes" id="UP000254978">
    <property type="component" value="Unassembled WGS sequence"/>
</dbReference>
<feature type="transmembrane region" description="Helical" evidence="2">
    <location>
        <begin position="551"/>
        <end position="573"/>
    </location>
</feature>
<feature type="transmembrane region" description="Helical" evidence="2">
    <location>
        <begin position="111"/>
        <end position="130"/>
    </location>
</feature>
<feature type="transmembrane region" description="Helical" evidence="2">
    <location>
        <begin position="183"/>
        <end position="207"/>
    </location>
</feature>
<protein>
    <recommendedName>
        <fullName evidence="5">Transmembrane protein alanine and leucine rich</fullName>
    </recommendedName>
</protein>
<feature type="transmembrane region" description="Helical" evidence="2">
    <location>
        <begin position="484"/>
        <end position="505"/>
    </location>
</feature>
<feature type="transmembrane region" description="Helical" evidence="2">
    <location>
        <begin position="368"/>
        <end position="397"/>
    </location>
</feature>
<feature type="transmembrane region" description="Helical" evidence="2">
    <location>
        <begin position="214"/>
        <end position="235"/>
    </location>
</feature>
<dbReference type="AlphaFoldDB" id="A0A378T9M4"/>
<feature type="transmembrane region" description="Helical" evidence="2">
    <location>
        <begin position="404"/>
        <end position="422"/>
    </location>
</feature>
<evidence type="ECO:0000256" key="2">
    <source>
        <dbReference type="SAM" id="Phobius"/>
    </source>
</evidence>
<evidence type="ECO:0000256" key="1">
    <source>
        <dbReference type="SAM" id="MobiDB-lite"/>
    </source>
</evidence>
<keyword evidence="2" id="KW-0812">Transmembrane</keyword>
<reference evidence="3 4" key="1">
    <citation type="submission" date="2018-06" db="EMBL/GenBank/DDBJ databases">
        <authorList>
            <consortium name="Pathogen Informatics"/>
            <person name="Doyle S."/>
        </authorList>
    </citation>
    <scope>NUCLEOTIDE SEQUENCE [LARGE SCALE GENOMIC DNA]</scope>
    <source>
        <strain evidence="3 4">NCTC10821</strain>
    </source>
</reference>
<feature type="transmembrane region" description="Helical" evidence="2">
    <location>
        <begin position="85"/>
        <end position="105"/>
    </location>
</feature>
<dbReference type="EMBL" id="UGQT01000001">
    <property type="protein sequence ID" value="STZ56857.1"/>
    <property type="molecule type" value="Genomic_DNA"/>
</dbReference>
<feature type="transmembrane region" description="Helical" evidence="2">
    <location>
        <begin position="57"/>
        <end position="78"/>
    </location>
</feature>
<feature type="transmembrane region" description="Helical" evidence="2">
    <location>
        <begin position="151"/>
        <end position="171"/>
    </location>
</feature>
<feature type="transmembrane region" description="Helical" evidence="2">
    <location>
        <begin position="453"/>
        <end position="477"/>
    </location>
</feature>
<feature type="transmembrane region" description="Helical" evidence="2">
    <location>
        <begin position="511"/>
        <end position="531"/>
    </location>
</feature>
<evidence type="ECO:0000313" key="3">
    <source>
        <dbReference type="EMBL" id="STZ56857.1"/>
    </source>
</evidence>
<evidence type="ECO:0000313" key="4">
    <source>
        <dbReference type="Proteomes" id="UP000254978"/>
    </source>
</evidence>
<name>A0A378T9M4_9MYCO</name>
<sequence length="733" mass="77978">MQPLVGDDTEASAVAAPTRPSPTAARVSLGARPADIAAAGAAAGFLALLPLPAAARALLLTAFILLGPGAALLSWVHIPPRARLAAVPVLGMALTTIVTTGAIWASLWHPHALLVVGAAAVAAGSGLWYSRHGWPERHRLRLPSPGVSVSGVVRQPAVILVALALVIWAAALPGLPGLDAGFLGLLFSGTGPLLAVTLVLCSTGFLLALRRRMLGTAVAALGAAIVISRLTTTLATEVPLYDWAYKHIAVTDYILTHNAITPDGTDIYAQWPSFFVVAAWFCDLTGLAPIALAHVITPAIHVLIALTVFSAARILRYSRRTALAAAYVVEIANWVGQDYFSPQSWAVVLAYGVLALLLASPTSRTAGVLAVIPFAAIVPSHQLTPFWLLFTAGLLVVTRRARPWWAVGAMAVIAGAYLVVNFDAVAPYGILSGGNPLDNASSNVAAVGTIEKVFTSGVCRGLSAVIFVSAAACALWLRRRGRPALAPALLAFSPVALLLGQSYGGEAIFRVYLYGLLGCGLLIAPAITVALNRSRNIRHRAGAARRGPLLAWVWVTVTSLAGLHAYVALWPMVLETRSQVDYMDQLTAQIEPGTRIIMMQPGGMPTRLNDHYAAQTLQDPYFDQPLNADMPQDRSTFPTADQAGAFQWSVENNTFPTYVVFSEQSNTALHYYQEYPDDSIEKFQQFLNTAPNWEQIHRDGQTVVYRYPGAKALQEDEINPGDGALGGTRWGGN</sequence>
<accession>A0A378T9M4</accession>
<evidence type="ECO:0008006" key="5">
    <source>
        <dbReference type="Google" id="ProtNLM"/>
    </source>
</evidence>
<dbReference type="RefSeq" id="WP_174904639.1">
    <property type="nucleotide sequence ID" value="NZ_AP022600.1"/>
</dbReference>
<feature type="compositionally biased region" description="Low complexity" evidence="1">
    <location>
        <begin position="11"/>
        <end position="20"/>
    </location>
</feature>